<reference evidence="2 3" key="1">
    <citation type="journal article" date="2017" name="ISME J.">
        <title>Potential for microbial H2 and metal transformations associated with novel bacteria and archaea in deep terrestrial subsurface sediments.</title>
        <authorList>
            <person name="Hernsdorf A.W."/>
            <person name="Amano Y."/>
            <person name="Miyakawa K."/>
            <person name="Ise K."/>
            <person name="Suzuki Y."/>
            <person name="Anantharaman K."/>
            <person name="Probst A."/>
            <person name="Burstein D."/>
            <person name="Thomas B.C."/>
            <person name="Banfield J.F."/>
        </authorList>
    </citation>
    <scope>NUCLEOTIDE SEQUENCE [LARGE SCALE GENOMIC DNA]</scope>
    <source>
        <strain evidence="2">HGW-Wallbacteria-1</strain>
    </source>
</reference>
<sequence length="78" mass="8926">MTPDIKRNWLLFLAFFSLFFTYTIIRDLKSGKTMSGHGQHVRIIDRSSDPKKFWSEIIFMGVMAVSGLIAALLILIYG</sequence>
<protein>
    <submittedName>
        <fullName evidence="2">Uncharacterized protein</fullName>
    </submittedName>
</protein>
<accession>A0A2N1PKM7</accession>
<dbReference type="Proteomes" id="UP000233256">
    <property type="component" value="Unassembled WGS sequence"/>
</dbReference>
<keyword evidence="1" id="KW-0812">Transmembrane</keyword>
<evidence type="ECO:0000313" key="3">
    <source>
        <dbReference type="Proteomes" id="UP000233256"/>
    </source>
</evidence>
<name>A0A2N1PKM7_9BACT</name>
<dbReference type="AlphaFoldDB" id="A0A2N1PKM7"/>
<dbReference type="EMBL" id="PGXC01000031">
    <property type="protein sequence ID" value="PKK88913.1"/>
    <property type="molecule type" value="Genomic_DNA"/>
</dbReference>
<feature type="transmembrane region" description="Helical" evidence="1">
    <location>
        <begin position="57"/>
        <end position="77"/>
    </location>
</feature>
<comment type="caution">
    <text evidence="2">The sequence shown here is derived from an EMBL/GenBank/DDBJ whole genome shotgun (WGS) entry which is preliminary data.</text>
</comment>
<organism evidence="2 3">
    <name type="scientific">Candidatus Wallbacteria bacterium HGW-Wallbacteria-1</name>
    <dbReference type="NCBI Taxonomy" id="2013854"/>
    <lineage>
        <taxon>Bacteria</taxon>
        <taxon>Candidatus Walliibacteriota</taxon>
    </lineage>
</organism>
<keyword evidence="1" id="KW-1133">Transmembrane helix</keyword>
<evidence type="ECO:0000256" key="1">
    <source>
        <dbReference type="SAM" id="Phobius"/>
    </source>
</evidence>
<gene>
    <name evidence="2" type="ORF">CVV64_16855</name>
</gene>
<keyword evidence="1" id="KW-0472">Membrane</keyword>
<feature type="transmembrane region" description="Helical" evidence="1">
    <location>
        <begin position="9"/>
        <end position="25"/>
    </location>
</feature>
<evidence type="ECO:0000313" key="2">
    <source>
        <dbReference type="EMBL" id="PKK88913.1"/>
    </source>
</evidence>
<proteinExistence type="predicted"/>